<reference evidence="4" key="3">
    <citation type="journal article" date="2018" name="Mol. Plant Microbe Interact.">
        <title>Genome sequence resources for the wheat stripe rust pathogen (Puccinia striiformis f. sp. tritici) and the barley stripe rust pathogen (Puccinia striiformis f. sp. hordei).</title>
        <authorList>
            <person name="Xia C."/>
            <person name="Wang M."/>
            <person name="Yin C."/>
            <person name="Cornejo O.E."/>
            <person name="Hulbert S.H."/>
            <person name="Chen X."/>
        </authorList>
    </citation>
    <scope>NUCLEOTIDE SEQUENCE [LARGE SCALE GENOMIC DNA]</scope>
    <source>
        <strain evidence="4">93TX-2</strain>
    </source>
</reference>
<feature type="compositionally biased region" description="Low complexity" evidence="1">
    <location>
        <begin position="838"/>
        <end position="847"/>
    </location>
</feature>
<reference evidence="3 4" key="1">
    <citation type="submission" date="2017-12" db="EMBL/GenBank/DDBJ databases">
        <title>Gene loss provides genomic basis for host adaptation in cereal stripe rust fungi.</title>
        <authorList>
            <person name="Xia C."/>
        </authorList>
    </citation>
    <scope>NUCLEOTIDE SEQUENCE [LARGE SCALE GENOMIC DNA]</scope>
    <source>
        <strain evidence="3 4">93TX-2</strain>
    </source>
</reference>
<name>A0A2S4V1T8_9BASI</name>
<comment type="caution">
    <text evidence="3">The sequence shown here is derived from an EMBL/GenBank/DDBJ whole genome shotgun (WGS) entry which is preliminary data.</text>
</comment>
<feature type="compositionally biased region" description="Acidic residues" evidence="1">
    <location>
        <begin position="804"/>
        <end position="823"/>
    </location>
</feature>
<dbReference type="VEuPathDB" id="FungiDB:PSHT_11632"/>
<evidence type="ECO:0000313" key="3">
    <source>
        <dbReference type="EMBL" id="POW03492.1"/>
    </source>
</evidence>
<feature type="chain" id="PRO_5015751463" evidence="2">
    <location>
        <begin position="17"/>
        <end position="1649"/>
    </location>
</feature>
<keyword evidence="4" id="KW-1185">Reference proteome</keyword>
<organism evidence="3 4">
    <name type="scientific">Puccinia striiformis</name>
    <dbReference type="NCBI Taxonomy" id="27350"/>
    <lineage>
        <taxon>Eukaryota</taxon>
        <taxon>Fungi</taxon>
        <taxon>Dikarya</taxon>
        <taxon>Basidiomycota</taxon>
        <taxon>Pucciniomycotina</taxon>
        <taxon>Pucciniomycetes</taxon>
        <taxon>Pucciniales</taxon>
        <taxon>Pucciniaceae</taxon>
        <taxon>Puccinia</taxon>
    </lineage>
</organism>
<evidence type="ECO:0000256" key="1">
    <source>
        <dbReference type="SAM" id="MobiDB-lite"/>
    </source>
</evidence>
<dbReference type="PANTHER" id="PTHR33069:SF3">
    <property type="entry name" value="DYNEIN HEAVY CHAIN TAIL DOMAIN-CONTAINING PROTEIN"/>
    <property type="match status" value="1"/>
</dbReference>
<evidence type="ECO:0000313" key="4">
    <source>
        <dbReference type="Proteomes" id="UP000238274"/>
    </source>
</evidence>
<dbReference type="PANTHER" id="PTHR33069">
    <property type="entry name" value="CHROMOSOME 7, WHOLE GENOME SHOTGUN SEQUENCE-RELATED"/>
    <property type="match status" value="1"/>
</dbReference>
<gene>
    <name evidence="3" type="ORF">PSHT_11632</name>
</gene>
<proteinExistence type="predicted"/>
<dbReference type="Proteomes" id="UP000238274">
    <property type="component" value="Unassembled WGS sequence"/>
</dbReference>
<dbReference type="VEuPathDB" id="FungiDB:PSTT_12023"/>
<protein>
    <submittedName>
        <fullName evidence="3">Uncharacterized protein</fullName>
    </submittedName>
</protein>
<dbReference type="EMBL" id="PKSM01000197">
    <property type="protein sequence ID" value="POW03492.1"/>
    <property type="molecule type" value="Genomic_DNA"/>
</dbReference>
<feature type="signal peptide" evidence="2">
    <location>
        <begin position="1"/>
        <end position="16"/>
    </location>
</feature>
<accession>A0A2S4V1T8</accession>
<dbReference type="VEuPathDB" id="FungiDB:PSTT_12024"/>
<evidence type="ECO:0000256" key="2">
    <source>
        <dbReference type="SAM" id="SignalP"/>
    </source>
</evidence>
<feature type="region of interest" description="Disordered" evidence="1">
    <location>
        <begin position="804"/>
        <end position="847"/>
    </location>
</feature>
<keyword evidence="2" id="KW-0732">Signal</keyword>
<sequence>MVLLIFSLSSLHPSSSKLSETTMADLESSDDLEIYQSSSSVESGSSINSWTSEELRTRELVVTTGSTLRLLDKLISKFKNLDMTNSDPIKDLPQEIVDKKNEELIDLETNILPSYKLKLRSLHDTLGLQNDSRVQPKTNLESTYRALLDLHKTWDILYDRIETTAWDPPSEVTQDHHYGQAKFFRTDLLAHDHWKLSSPDTSELLSYYKTYIRSWQQSVHRPAIKSKSQLTYTNGQTIITQTDHCLKLVDKMIHSFQLSDLDLLQLQWISNRPTLEKLIKTLTQKAHIKSVNQFGESIILMIGLAGKIIPLLKLIRTLMTKISNPYDKSRFGLSLSPVLSSYTLQRLEEPVGSISSDLELLIEFVSHPIDRNVELTNHQINEIRSLIINQISEELNNFLIILALNLIPSDCQPVHHSLQLNYQDWILTWKSAWDLALSTMADSELLDEEEGYQSSSSEQSYWHPDSLEWGETMPDKDITNGSTLRLLDRMIGKCRHPTMGQSKPISDLPEEEVKKKNKELLNIELKILPTFKRRLKTLQASLGLQNDQRIHPNTNLESTYQSLIDLNGIWDTLHGHVEQAALHPPPAKTHDHQYQAWKFFRTDLLTHEHWRLWSGDLSELLGYYRDYVSSWQQSTHRPTIKNYQLTFDNGQSIIKKTDHCARFIDTIILSFQLPDFNLLQIEWLKTYPNLIDYYSKDSTAYQVDANFFNKISNPRKKGSSSDLLTELNTITLNKLKVLPFWITLDLNHLIDAIARIPSFNVFPINSDNLDPHSLEDNFQDWVLTWKSIWDSVICNFLDTLYYPEEEEEEEEEDSDDDDDDDEIPAFLELTPDDDGESYESSSSADSFTSFEGSWYLSKRASTAGKKSKITSGEILTGLDDLISRFKGSGLSTSEPIIDLPQERVEWKNDHMLVMKDELLPAFKLKLKTLRDSLGLQKDPRMHPEMLLGSTYQGLLDLQMISETIDHYIEFIGLQPPPAAAHDHHYQACKFYRTNLLGDQLWRLWTIDMSELLSYYKDYIRAWKLSCHRPSKTKCYLRFRKGEAIFKKTDYCNQFVDQIIRSCQLSDFDLLQIEWSASIPKLEELIKTLAEESHGARVGQSIGLAQKTVLLVKLIRTLINKLTNPWKKKSITFRLDTGLNSTTLSRLHDPPNFISSDFKLVTQILLQSSRSNELRNQGGGRDEQFRSDQIRTLVINKISKTINNFITLLASNLVPINHDFDPLSLESNYMLWVLTWKHIWDSALCDFLNALAEFDQEEDDSILMRLEMLTGKSNRCMNVRPEAPVEKLPQDVIESKIKKLKSLEEELLPKFKLGLGCLLRSLDLQKDGTKLPTPQFESTITSLQDIDELSDQICRNIQEVDFLSPPSKSHDFHLGRCKVFLTGLIFKHTRELLEEDLPYYFSQCHKFIKSWKKSKSAAGKARAAAKKLNLESTFETGDRITKMTIDNYQSVDALIEMLRSSDYEVLQGYWRAAIETLEKNIEFLTRHTHPSEIPRSNPTQPDIQDEEIKKSSADLNRFIVLAKSVILLNKLARTLLNKITNDNPKKMTFTLTTELNSETLQDLQCIPGSFTLALEIITKGVIRNITSNILYSSEASIRQAITHISQEIDSLLVLLGFHLVPFDRLYDRLSITTNFPDWCRTWKVPLPPPW</sequence>
<reference evidence="4" key="2">
    <citation type="journal article" date="2018" name="BMC Genomics">
        <title>Genomic insights into host adaptation between the wheat stripe rust pathogen (Puccinia striiformis f. sp. tritici) and the barley stripe rust pathogen (Puccinia striiformis f. sp. hordei).</title>
        <authorList>
            <person name="Xia C."/>
            <person name="Wang M."/>
            <person name="Yin C."/>
            <person name="Cornejo O.E."/>
            <person name="Hulbert S.H."/>
            <person name="Chen X."/>
        </authorList>
    </citation>
    <scope>NUCLEOTIDE SEQUENCE [LARGE SCALE GENOMIC DNA]</scope>
    <source>
        <strain evidence="4">93TX-2</strain>
    </source>
</reference>